<keyword evidence="3" id="KW-0949">S-adenosyl-L-methionine</keyword>
<dbReference type="InterPro" id="IPR058240">
    <property type="entry name" value="rSAM_sf"/>
</dbReference>
<dbReference type="SUPFAM" id="SSF102114">
    <property type="entry name" value="Radical SAM enzymes"/>
    <property type="match status" value="1"/>
</dbReference>
<evidence type="ECO:0000256" key="1">
    <source>
        <dbReference type="ARBA" id="ARBA00001966"/>
    </source>
</evidence>
<feature type="domain" description="Radical SAM core" evidence="7">
    <location>
        <begin position="1"/>
        <end position="223"/>
    </location>
</feature>
<dbReference type="CDD" id="cd01335">
    <property type="entry name" value="Radical_SAM"/>
    <property type="match status" value="1"/>
</dbReference>
<dbReference type="Pfam" id="PF04055">
    <property type="entry name" value="Radical_SAM"/>
    <property type="match status" value="1"/>
</dbReference>
<evidence type="ECO:0000256" key="4">
    <source>
        <dbReference type="ARBA" id="ARBA00022723"/>
    </source>
</evidence>
<organism evidence="8 9">
    <name type="scientific">Neokomagataea anthophila</name>
    <dbReference type="NCBI Taxonomy" id="2826925"/>
    <lineage>
        <taxon>Bacteria</taxon>
        <taxon>Pseudomonadati</taxon>
        <taxon>Pseudomonadota</taxon>
        <taxon>Alphaproteobacteria</taxon>
        <taxon>Acetobacterales</taxon>
        <taxon>Acetobacteraceae</taxon>
        <taxon>Neokomagataea</taxon>
    </lineage>
</organism>
<evidence type="ECO:0000259" key="7">
    <source>
        <dbReference type="PROSITE" id="PS51918"/>
    </source>
</evidence>
<keyword evidence="2" id="KW-0004">4Fe-4S</keyword>
<evidence type="ECO:0000256" key="5">
    <source>
        <dbReference type="ARBA" id="ARBA00023004"/>
    </source>
</evidence>
<dbReference type="InterPro" id="IPR013785">
    <property type="entry name" value="Aldolase_TIM"/>
</dbReference>
<dbReference type="EMBL" id="JAGRQH010000009">
    <property type="protein sequence ID" value="MBR0560497.1"/>
    <property type="molecule type" value="Genomic_DNA"/>
</dbReference>
<sequence>MIIMPTEQCNFRCKYCYEDFEIGNMKSDTISAVKALISRRVASGLRKLQINWFGGEPLLARSIVEDISRHALDVTENTDCSYLAGMTTNGYLLTEEQLKKNYNVGIKSYQITLDGPSSIHNLTRIRRNGSGSFERIWENLIKARDSQITANFLLRLHVTAQNIESIIEFADVLRAEFGSDGRFKFFPKIVNNYGGAHFDIGSIPGRENAAEALSKVQQALGLHVPVGHGPAAGGSCNSCYAAQPTSLVIRANGRINKCTVTLNDPKNDVGFLNDDGTVEISDQKMNYWLRGLASGRPEQLSCPAFTK</sequence>
<protein>
    <submittedName>
        <fullName evidence="8">Radical SAM protein</fullName>
    </submittedName>
</protein>
<comment type="cofactor">
    <cofactor evidence="1">
        <name>[4Fe-4S] cluster</name>
        <dbReference type="ChEBI" id="CHEBI:49883"/>
    </cofactor>
</comment>
<reference evidence="8 9" key="1">
    <citation type="submission" date="2021-04" db="EMBL/GenBank/DDBJ databases">
        <title>The complete genome sequence of Neokomagataea sp. TBRC 2177.</title>
        <authorList>
            <person name="Charoenyingcharoen P."/>
            <person name="Yukphan P."/>
        </authorList>
    </citation>
    <scope>NUCLEOTIDE SEQUENCE [LARGE SCALE GENOMIC DNA]</scope>
    <source>
        <strain evidence="8 9">TBRC 2177</strain>
    </source>
</reference>
<accession>A0ABS5E9B1</accession>
<dbReference type="PANTHER" id="PTHR43787:SF3">
    <property type="entry name" value="ARYLSULFATASE REGULATORY PROTEIN"/>
    <property type="match status" value="1"/>
</dbReference>
<gene>
    <name evidence="8" type="ORF">KB213_10585</name>
</gene>
<evidence type="ECO:0000256" key="6">
    <source>
        <dbReference type="ARBA" id="ARBA00023014"/>
    </source>
</evidence>
<keyword evidence="5" id="KW-0408">Iron</keyword>
<keyword evidence="4" id="KW-0479">Metal-binding</keyword>
<dbReference type="SFLD" id="SFLDS00029">
    <property type="entry name" value="Radical_SAM"/>
    <property type="match status" value="1"/>
</dbReference>
<dbReference type="InterPro" id="IPR007197">
    <property type="entry name" value="rSAM"/>
</dbReference>
<keyword evidence="9" id="KW-1185">Reference proteome</keyword>
<dbReference type="PROSITE" id="PS51918">
    <property type="entry name" value="RADICAL_SAM"/>
    <property type="match status" value="1"/>
</dbReference>
<proteinExistence type="predicted"/>
<dbReference type="SFLD" id="SFLDG01067">
    <property type="entry name" value="SPASM/twitch_domain_containing"/>
    <property type="match status" value="1"/>
</dbReference>
<comment type="caution">
    <text evidence="8">The sequence shown here is derived from an EMBL/GenBank/DDBJ whole genome shotgun (WGS) entry which is preliminary data.</text>
</comment>
<evidence type="ECO:0000313" key="8">
    <source>
        <dbReference type="EMBL" id="MBR0560497.1"/>
    </source>
</evidence>
<evidence type="ECO:0000256" key="3">
    <source>
        <dbReference type="ARBA" id="ARBA00022691"/>
    </source>
</evidence>
<dbReference type="Gene3D" id="3.20.20.70">
    <property type="entry name" value="Aldolase class I"/>
    <property type="match status" value="1"/>
</dbReference>
<keyword evidence="6" id="KW-0411">Iron-sulfur</keyword>
<dbReference type="Proteomes" id="UP000677812">
    <property type="component" value="Unassembled WGS sequence"/>
</dbReference>
<name>A0ABS5E9B1_9PROT</name>
<dbReference type="PANTHER" id="PTHR43787">
    <property type="entry name" value="FEMO COFACTOR BIOSYNTHESIS PROTEIN NIFB-RELATED"/>
    <property type="match status" value="1"/>
</dbReference>
<evidence type="ECO:0000256" key="2">
    <source>
        <dbReference type="ARBA" id="ARBA00022485"/>
    </source>
</evidence>
<evidence type="ECO:0000313" key="9">
    <source>
        <dbReference type="Proteomes" id="UP000677812"/>
    </source>
</evidence>